<evidence type="ECO:0000259" key="5">
    <source>
        <dbReference type="PROSITE" id="PS50856"/>
    </source>
</evidence>
<evidence type="ECO:0000256" key="2">
    <source>
        <dbReference type="ARBA" id="ARBA00022692"/>
    </source>
</evidence>
<comment type="subcellular location">
    <subcellularLocation>
        <location evidence="1">Membrane</location>
    </subcellularLocation>
</comment>
<dbReference type="Pfam" id="PF24678">
    <property type="entry name" value="DUF7658"/>
    <property type="match status" value="1"/>
</dbReference>
<keyword evidence="7" id="KW-1185">Reference proteome</keyword>
<dbReference type="KEGG" id="nai:NECAME_03109"/>
<dbReference type="InterPro" id="IPR051495">
    <property type="entry name" value="Epithelial_Barrier/Signaling"/>
</dbReference>
<dbReference type="Pfam" id="PF03782">
    <property type="entry name" value="AMOP"/>
    <property type="match status" value="1"/>
</dbReference>
<protein>
    <submittedName>
        <fullName evidence="6">AMOP domain protein</fullName>
    </submittedName>
</protein>
<dbReference type="PANTHER" id="PTHR13802:SF60">
    <property type="entry name" value="PROTEIN CBG06057"/>
    <property type="match status" value="1"/>
</dbReference>
<accession>W2T914</accession>
<evidence type="ECO:0000313" key="6">
    <source>
        <dbReference type="EMBL" id="ETN77691.1"/>
    </source>
</evidence>
<feature type="domain" description="AMOP" evidence="5">
    <location>
        <begin position="1"/>
        <end position="69"/>
    </location>
</feature>
<name>W2T914_NECAM</name>
<dbReference type="EMBL" id="KI660157">
    <property type="protein sequence ID" value="ETN77691.1"/>
    <property type="molecule type" value="Genomic_DNA"/>
</dbReference>
<dbReference type="PROSITE" id="PS50856">
    <property type="entry name" value="AMOP"/>
    <property type="match status" value="1"/>
</dbReference>
<sequence>MAKRAAMMRIDESTPYSPGVPTRAFELGSAPFQGMFEVPGLSTFHHDIMPYYLCCKYADFRCQLFYWRRPSSACQAYEPPVSGALDIAQRDLVQPTNTTVVTGVVLSSDGADRVHVVLRKDTYRQRYKTSIIVGNVIRYFDNMYIQRFRGVTVYVNNVEKGQSEIYVVLDEAQIGIRIRESYAIDIDRKFNYMESLGLLDLQISVPPHYKVLAVRFFKENFPGVSQQLYVADGKLLFSISQ</sequence>
<dbReference type="OrthoDB" id="5832649at2759"/>
<reference evidence="7" key="1">
    <citation type="journal article" date="2014" name="Nat. Genet.">
        <title>Genome of the human hookworm Necator americanus.</title>
        <authorList>
            <person name="Tang Y.T."/>
            <person name="Gao X."/>
            <person name="Rosa B.A."/>
            <person name="Abubucker S."/>
            <person name="Hallsworth-Pepin K."/>
            <person name="Martin J."/>
            <person name="Tyagi R."/>
            <person name="Heizer E."/>
            <person name="Zhang X."/>
            <person name="Bhonagiri-Palsikar V."/>
            <person name="Minx P."/>
            <person name="Warren W.C."/>
            <person name="Wang Q."/>
            <person name="Zhan B."/>
            <person name="Hotez P.J."/>
            <person name="Sternberg P.W."/>
            <person name="Dougall A."/>
            <person name="Gaze S.T."/>
            <person name="Mulvenna J."/>
            <person name="Sotillo J."/>
            <person name="Ranganathan S."/>
            <person name="Rabelo E.M."/>
            <person name="Wilson R.K."/>
            <person name="Felgner P.L."/>
            <person name="Bethony J."/>
            <person name="Hawdon J.M."/>
            <person name="Gasser R.B."/>
            <person name="Loukas A."/>
            <person name="Mitreva M."/>
        </authorList>
    </citation>
    <scope>NUCLEOTIDE SEQUENCE [LARGE SCALE GENOMIC DNA]</scope>
</reference>
<evidence type="ECO:0000313" key="7">
    <source>
        <dbReference type="Proteomes" id="UP000053676"/>
    </source>
</evidence>
<keyword evidence="3" id="KW-1133">Transmembrane helix</keyword>
<keyword evidence="4" id="KW-0472">Membrane</keyword>
<evidence type="ECO:0000256" key="1">
    <source>
        <dbReference type="ARBA" id="ARBA00004370"/>
    </source>
</evidence>
<gene>
    <name evidence="6" type="ORF">NECAME_03109</name>
</gene>
<evidence type="ECO:0000256" key="4">
    <source>
        <dbReference type="ARBA" id="ARBA00023136"/>
    </source>
</evidence>
<dbReference type="AlphaFoldDB" id="W2T914"/>
<dbReference type="Proteomes" id="UP000053676">
    <property type="component" value="Unassembled WGS sequence"/>
</dbReference>
<dbReference type="InterPro" id="IPR056075">
    <property type="entry name" value="DUF7658"/>
</dbReference>
<evidence type="ECO:0000256" key="3">
    <source>
        <dbReference type="ARBA" id="ARBA00022989"/>
    </source>
</evidence>
<dbReference type="PANTHER" id="PTHR13802">
    <property type="entry name" value="MUCIN 4-RELATED"/>
    <property type="match status" value="1"/>
</dbReference>
<proteinExistence type="predicted"/>
<dbReference type="SMART" id="SM00723">
    <property type="entry name" value="AMOP"/>
    <property type="match status" value="1"/>
</dbReference>
<organism evidence="6 7">
    <name type="scientific">Necator americanus</name>
    <name type="common">Human hookworm</name>
    <dbReference type="NCBI Taxonomy" id="51031"/>
    <lineage>
        <taxon>Eukaryota</taxon>
        <taxon>Metazoa</taxon>
        <taxon>Ecdysozoa</taxon>
        <taxon>Nematoda</taxon>
        <taxon>Chromadorea</taxon>
        <taxon>Rhabditida</taxon>
        <taxon>Rhabditina</taxon>
        <taxon>Rhabditomorpha</taxon>
        <taxon>Strongyloidea</taxon>
        <taxon>Ancylostomatidae</taxon>
        <taxon>Bunostominae</taxon>
        <taxon>Necator</taxon>
    </lineage>
</organism>
<dbReference type="InterPro" id="IPR005533">
    <property type="entry name" value="AMOP_dom"/>
</dbReference>
<dbReference type="GO" id="GO:0016020">
    <property type="term" value="C:membrane"/>
    <property type="evidence" value="ECO:0007669"/>
    <property type="project" value="UniProtKB-SubCell"/>
</dbReference>
<dbReference type="OMA" id="MMRIDES"/>
<keyword evidence="2" id="KW-0812">Transmembrane</keyword>
<dbReference type="STRING" id="51031.W2T914"/>